<proteinExistence type="predicted"/>
<reference evidence="2 3" key="1">
    <citation type="journal article" date="2018" name="Biotechnol. Biofuels">
        <title>Integrative visual omics of the white-rot fungus Polyporus brumalis exposes the biotechnological potential of its oxidative enzymes for delignifying raw plant biomass.</title>
        <authorList>
            <person name="Miyauchi S."/>
            <person name="Rancon A."/>
            <person name="Drula E."/>
            <person name="Hage H."/>
            <person name="Chaduli D."/>
            <person name="Favel A."/>
            <person name="Grisel S."/>
            <person name="Henrissat B."/>
            <person name="Herpoel-Gimbert I."/>
            <person name="Ruiz-Duenas F.J."/>
            <person name="Chevret D."/>
            <person name="Hainaut M."/>
            <person name="Lin J."/>
            <person name="Wang M."/>
            <person name="Pangilinan J."/>
            <person name="Lipzen A."/>
            <person name="Lesage-Meessen L."/>
            <person name="Navarro D."/>
            <person name="Riley R."/>
            <person name="Grigoriev I.V."/>
            <person name="Zhou S."/>
            <person name="Raouche S."/>
            <person name="Rosso M.N."/>
        </authorList>
    </citation>
    <scope>NUCLEOTIDE SEQUENCE [LARGE SCALE GENOMIC DNA]</scope>
    <source>
        <strain evidence="2 3">BRFM 1820</strain>
    </source>
</reference>
<dbReference type="Proteomes" id="UP000256964">
    <property type="component" value="Unassembled WGS sequence"/>
</dbReference>
<accession>A0A371CUB8</accession>
<keyword evidence="3" id="KW-1185">Reference proteome</keyword>
<evidence type="ECO:0000256" key="1">
    <source>
        <dbReference type="SAM" id="Phobius"/>
    </source>
</evidence>
<gene>
    <name evidence="2" type="ORF">OH76DRAFT_1171598</name>
</gene>
<keyword evidence="1" id="KW-0812">Transmembrane</keyword>
<evidence type="ECO:0000313" key="3">
    <source>
        <dbReference type="Proteomes" id="UP000256964"/>
    </source>
</evidence>
<keyword evidence="1" id="KW-1133">Transmembrane helix</keyword>
<dbReference type="OrthoDB" id="10562948at2759"/>
<keyword evidence="1" id="KW-0472">Membrane</keyword>
<protein>
    <submittedName>
        <fullName evidence="2">Uncharacterized protein</fullName>
    </submittedName>
</protein>
<organism evidence="2 3">
    <name type="scientific">Lentinus brumalis</name>
    <dbReference type="NCBI Taxonomy" id="2498619"/>
    <lineage>
        <taxon>Eukaryota</taxon>
        <taxon>Fungi</taxon>
        <taxon>Dikarya</taxon>
        <taxon>Basidiomycota</taxon>
        <taxon>Agaricomycotina</taxon>
        <taxon>Agaricomycetes</taxon>
        <taxon>Polyporales</taxon>
        <taxon>Polyporaceae</taxon>
        <taxon>Lentinus</taxon>
    </lineage>
</organism>
<sequence>MFVRARADSYLTATYVRRHVPRSEHPHDFRWHTHDYIQESASPSATPDSNTPTDAIIGAAAAGSVVFLIGAIFLGYWLTKRRTRRRCPPSQIWISFASRTRSTEESAKAQYYPCHPIHRHSSTTIMD</sequence>
<evidence type="ECO:0000313" key="2">
    <source>
        <dbReference type="EMBL" id="RDX43869.1"/>
    </source>
</evidence>
<feature type="transmembrane region" description="Helical" evidence="1">
    <location>
        <begin position="55"/>
        <end position="78"/>
    </location>
</feature>
<dbReference type="EMBL" id="KZ857458">
    <property type="protein sequence ID" value="RDX43869.1"/>
    <property type="molecule type" value="Genomic_DNA"/>
</dbReference>
<name>A0A371CUB8_9APHY</name>
<dbReference type="AlphaFoldDB" id="A0A371CUB8"/>